<evidence type="ECO:0000256" key="4">
    <source>
        <dbReference type="SAM" id="MobiDB-lite"/>
    </source>
</evidence>
<dbReference type="InterPro" id="IPR016461">
    <property type="entry name" value="COMT-like"/>
</dbReference>
<keyword evidence="1" id="KW-0489">Methyltransferase</keyword>
<dbReference type="PROSITE" id="PS51683">
    <property type="entry name" value="SAM_OMT_II"/>
    <property type="match status" value="1"/>
</dbReference>
<evidence type="ECO:0000313" key="7">
    <source>
        <dbReference type="Proteomes" id="UP000197138"/>
    </source>
</evidence>
<keyword evidence="3" id="KW-0949">S-adenosyl-L-methionine</keyword>
<dbReference type="GO" id="GO:0032259">
    <property type="term" value="P:methylation"/>
    <property type="evidence" value="ECO:0007669"/>
    <property type="project" value="UniProtKB-KW"/>
</dbReference>
<dbReference type="Gene3D" id="3.40.50.150">
    <property type="entry name" value="Vaccinia Virus protein VP39"/>
    <property type="match status" value="1"/>
</dbReference>
<dbReference type="Proteomes" id="UP000197138">
    <property type="component" value="Unassembled WGS sequence"/>
</dbReference>
<dbReference type="AlphaFoldDB" id="A0A218Y1L8"/>
<dbReference type="CDD" id="cd02440">
    <property type="entry name" value="AdoMet_MTases"/>
    <property type="match status" value="1"/>
</dbReference>
<keyword evidence="2" id="KW-0808">Transferase</keyword>
<dbReference type="PANTHER" id="PTHR11746">
    <property type="entry name" value="O-METHYLTRANSFERASE"/>
    <property type="match status" value="1"/>
</dbReference>
<feature type="domain" description="O-methyltransferase C-terminal" evidence="5">
    <location>
        <begin position="36"/>
        <end position="234"/>
    </location>
</feature>
<dbReference type="SUPFAM" id="SSF53335">
    <property type="entry name" value="S-adenosyl-L-methionine-dependent methyltransferases"/>
    <property type="match status" value="1"/>
</dbReference>
<evidence type="ECO:0000313" key="6">
    <source>
        <dbReference type="EMBL" id="OWM91173.1"/>
    </source>
</evidence>
<name>A0A218Y1L8_PUNGR</name>
<dbReference type="InterPro" id="IPR029063">
    <property type="entry name" value="SAM-dependent_MTases_sf"/>
</dbReference>
<dbReference type="InterPro" id="IPR001077">
    <property type="entry name" value="COMT_C"/>
</dbReference>
<sequence>MVDPALVGPWHCLGDWFTETSSSNNSNSDSNSNSKQSPSTPFEAAHGVDLWGYERQDPSFNNTFNLAMASDSGMMNLVIGECREVFEGLRSLVDVGGGTGTVARIITRAFPGLKCTVLDLPHVVEGLENCESLKFVGGDMFEAVPSADAVLLKLMLHAWRDEDCVKVLKKCREAIGGRNGKGKVIIIDIVISDNDDGESTSTKLYFDLLMMTVARGRERTEKEWEQNFLEAGFRRFKIRPTFGLRSLIEVYP</sequence>
<dbReference type="FunFam" id="3.40.50.150:FF:000057">
    <property type="entry name" value="O-methyltransferase ZRP4"/>
    <property type="match status" value="1"/>
</dbReference>
<evidence type="ECO:0000259" key="5">
    <source>
        <dbReference type="Pfam" id="PF00891"/>
    </source>
</evidence>
<evidence type="ECO:0000256" key="1">
    <source>
        <dbReference type="ARBA" id="ARBA00022603"/>
    </source>
</evidence>
<feature type="region of interest" description="Disordered" evidence="4">
    <location>
        <begin position="21"/>
        <end position="42"/>
    </location>
</feature>
<dbReference type="GO" id="GO:0008171">
    <property type="term" value="F:O-methyltransferase activity"/>
    <property type="evidence" value="ECO:0007669"/>
    <property type="project" value="InterPro"/>
</dbReference>
<evidence type="ECO:0000256" key="3">
    <source>
        <dbReference type="ARBA" id="ARBA00022691"/>
    </source>
</evidence>
<accession>A0A218Y1L8</accession>
<dbReference type="EMBL" id="MTKT01000299">
    <property type="protein sequence ID" value="OWM91173.1"/>
    <property type="molecule type" value="Genomic_DNA"/>
</dbReference>
<proteinExistence type="predicted"/>
<feature type="compositionally biased region" description="Low complexity" evidence="4">
    <location>
        <begin position="21"/>
        <end position="39"/>
    </location>
</feature>
<organism evidence="6 7">
    <name type="scientific">Punica granatum</name>
    <name type="common">Pomegranate</name>
    <dbReference type="NCBI Taxonomy" id="22663"/>
    <lineage>
        <taxon>Eukaryota</taxon>
        <taxon>Viridiplantae</taxon>
        <taxon>Streptophyta</taxon>
        <taxon>Embryophyta</taxon>
        <taxon>Tracheophyta</taxon>
        <taxon>Spermatophyta</taxon>
        <taxon>Magnoliopsida</taxon>
        <taxon>eudicotyledons</taxon>
        <taxon>Gunneridae</taxon>
        <taxon>Pentapetalae</taxon>
        <taxon>rosids</taxon>
        <taxon>malvids</taxon>
        <taxon>Myrtales</taxon>
        <taxon>Lythraceae</taxon>
        <taxon>Punica</taxon>
    </lineage>
</organism>
<protein>
    <recommendedName>
        <fullName evidence="5">O-methyltransferase C-terminal domain-containing protein</fullName>
    </recommendedName>
</protein>
<reference evidence="7" key="1">
    <citation type="journal article" date="2017" name="Plant J.">
        <title>The pomegranate (Punica granatum L.) genome and the genomics of punicalagin biosynthesis.</title>
        <authorList>
            <person name="Qin G."/>
            <person name="Xu C."/>
            <person name="Ming R."/>
            <person name="Tang H."/>
            <person name="Guyot R."/>
            <person name="Kramer E.M."/>
            <person name="Hu Y."/>
            <person name="Yi X."/>
            <person name="Qi Y."/>
            <person name="Xu X."/>
            <person name="Gao Z."/>
            <person name="Pan H."/>
            <person name="Jian J."/>
            <person name="Tian Y."/>
            <person name="Yue Z."/>
            <person name="Xu Y."/>
        </authorList>
    </citation>
    <scope>NUCLEOTIDE SEQUENCE [LARGE SCALE GENOMIC DNA]</scope>
    <source>
        <strain evidence="7">cv. Dabenzi</strain>
    </source>
</reference>
<dbReference type="Pfam" id="PF00891">
    <property type="entry name" value="Methyltransf_2"/>
    <property type="match status" value="1"/>
</dbReference>
<evidence type="ECO:0000256" key="2">
    <source>
        <dbReference type="ARBA" id="ARBA00022679"/>
    </source>
</evidence>
<gene>
    <name evidence="6" type="ORF">CDL15_Pgr000116</name>
</gene>
<comment type="caution">
    <text evidence="6">The sequence shown here is derived from an EMBL/GenBank/DDBJ whole genome shotgun (WGS) entry which is preliminary data.</text>
</comment>